<evidence type="ECO:0000256" key="1">
    <source>
        <dbReference type="ARBA" id="ARBA00004141"/>
    </source>
</evidence>
<evidence type="ECO:0000256" key="5">
    <source>
        <dbReference type="ARBA" id="ARBA00023136"/>
    </source>
</evidence>
<proteinExistence type="inferred from homology"/>
<dbReference type="GO" id="GO:0016020">
    <property type="term" value="C:membrane"/>
    <property type="evidence" value="ECO:0007669"/>
    <property type="project" value="UniProtKB-SubCell"/>
</dbReference>
<evidence type="ECO:0008006" key="10">
    <source>
        <dbReference type="Google" id="ProtNLM"/>
    </source>
</evidence>
<gene>
    <name evidence="8" type="ORF">HPB52_001597</name>
</gene>
<dbReference type="PANTHER" id="PTHR20855:SF15">
    <property type="entry name" value="PROGESTIN AND ADIPOQ RECEPTOR FAMILY MEMBER 3"/>
    <property type="match status" value="1"/>
</dbReference>
<dbReference type="PANTHER" id="PTHR20855">
    <property type="entry name" value="ADIPOR/PROGESTIN RECEPTOR-RELATED"/>
    <property type="match status" value="1"/>
</dbReference>
<dbReference type="OMA" id="QRHNPYI"/>
<keyword evidence="5 7" id="KW-0472">Membrane</keyword>
<organism evidence="8 9">
    <name type="scientific">Rhipicephalus sanguineus</name>
    <name type="common">Brown dog tick</name>
    <name type="synonym">Ixodes sanguineus</name>
    <dbReference type="NCBI Taxonomy" id="34632"/>
    <lineage>
        <taxon>Eukaryota</taxon>
        <taxon>Metazoa</taxon>
        <taxon>Ecdysozoa</taxon>
        <taxon>Arthropoda</taxon>
        <taxon>Chelicerata</taxon>
        <taxon>Arachnida</taxon>
        <taxon>Acari</taxon>
        <taxon>Parasitiformes</taxon>
        <taxon>Ixodida</taxon>
        <taxon>Ixodoidea</taxon>
        <taxon>Ixodidae</taxon>
        <taxon>Rhipicephalinae</taxon>
        <taxon>Rhipicephalus</taxon>
        <taxon>Rhipicephalus</taxon>
    </lineage>
</organism>
<feature type="binding site" evidence="6">
    <location>
        <position position="274"/>
    </location>
    <ligand>
        <name>Zn(2+)</name>
        <dbReference type="ChEBI" id="CHEBI:29105"/>
    </ligand>
</feature>
<comment type="subcellular location">
    <subcellularLocation>
        <location evidence="1">Membrane</location>
        <topology evidence="1">Multi-pass membrane protein</topology>
    </subcellularLocation>
</comment>
<reference evidence="8" key="2">
    <citation type="submission" date="2021-09" db="EMBL/GenBank/DDBJ databases">
        <authorList>
            <person name="Jia N."/>
            <person name="Wang J."/>
            <person name="Shi W."/>
            <person name="Du L."/>
            <person name="Sun Y."/>
            <person name="Zhan W."/>
            <person name="Jiang J."/>
            <person name="Wang Q."/>
            <person name="Zhang B."/>
            <person name="Ji P."/>
            <person name="Sakyi L.B."/>
            <person name="Cui X."/>
            <person name="Yuan T."/>
            <person name="Jiang B."/>
            <person name="Yang W."/>
            <person name="Lam T.T.-Y."/>
            <person name="Chang Q."/>
            <person name="Ding S."/>
            <person name="Wang X."/>
            <person name="Zhu J."/>
            <person name="Ruan X."/>
            <person name="Zhao L."/>
            <person name="Wei J."/>
            <person name="Que T."/>
            <person name="Du C."/>
            <person name="Cheng J."/>
            <person name="Dai P."/>
            <person name="Han X."/>
            <person name="Huang E."/>
            <person name="Gao Y."/>
            <person name="Liu J."/>
            <person name="Shao H."/>
            <person name="Ye R."/>
            <person name="Li L."/>
            <person name="Wei W."/>
            <person name="Wang X."/>
            <person name="Wang C."/>
            <person name="Huo Q."/>
            <person name="Li W."/>
            <person name="Guo W."/>
            <person name="Chen H."/>
            <person name="Chen S."/>
            <person name="Zhou L."/>
            <person name="Zhou L."/>
            <person name="Ni X."/>
            <person name="Tian J."/>
            <person name="Zhou Y."/>
            <person name="Sheng Y."/>
            <person name="Liu T."/>
            <person name="Pan Y."/>
            <person name="Xia L."/>
            <person name="Li J."/>
            <person name="Zhao F."/>
            <person name="Cao W."/>
        </authorList>
    </citation>
    <scope>NUCLEOTIDE SEQUENCE</scope>
    <source>
        <strain evidence="8">Rsan-2018</strain>
        <tissue evidence="8">Larvae</tissue>
    </source>
</reference>
<evidence type="ECO:0000256" key="7">
    <source>
        <dbReference type="SAM" id="Phobius"/>
    </source>
</evidence>
<feature type="transmembrane region" description="Helical" evidence="7">
    <location>
        <begin position="110"/>
        <end position="131"/>
    </location>
</feature>
<protein>
    <recommendedName>
        <fullName evidence="10">Adiponectin receptor</fullName>
    </recommendedName>
</protein>
<evidence type="ECO:0000256" key="6">
    <source>
        <dbReference type="PIRSR" id="PIRSR604254-1"/>
    </source>
</evidence>
<dbReference type="InterPro" id="IPR004254">
    <property type="entry name" value="AdipoR/HlyIII-related"/>
</dbReference>
<dbReference type="VEuPathDB" id="VectorBase:RSAN_042502"/>
<dbReference type="Proteomes" id="UP000821837">
    <property type="component" value="Unassembled WGS sequence"/>
</dbReference>
<feature type="transmembrane region" description="Helical" evidence="7">
    <location>
        <begin position="202"/>
        <end position="221"/>
    </location>
</feature>
<feature type="transmembrane region" description="Helical" evidence="7">
    <location>
        <begin position="170"/>
        <end position="190"/>
    </location>
</feature>
<dbReference type="OrthoDB" id="529367at2759"/>
<accession>A0A9D4PIR3</accession>
<feature type="binding site" evidence="6">
    <location>
        <position position="270"/>
    </location>
    <ligand>
        <name>Zn(2+)</name>
        <dbReference type="ChEBI" id="CHEBI:29105"/>
    </ligand>
</feature>
<keyword evidence="9" id="KW-1185">Reference proteome</keyword>
<evidence type="ECO:0000256" key="4">
    <source>
        <dbReference type="ARBA" id="ARBA00022989"/>
    </source>
</evidence>
<dbReference type="Pfam" id="PF03006">
    <property type="entry name" value="HlyIII"/>
    <property type="match status" value="1"/>
</dbReference>
<feature type="transmembrane region" description="Helical" evidence="7">
    <location>
        <begin position="143"/>
        <end position="164"/>
    </location>
</feature>
<dbReference type="GO" id="GO:0038023">
    <property type="term" value="F:signaling receptor activity"/>
    <property type="evidence" value="ECO:0007669"/>
    <property type="project" value="TreeGrafter"/>
</dbReference>
<dbReference type="AlphaFoldDB" id="A0A9D4PIR3"/>
<dbReference type="GO" id="GO:0046872">
    <property type="term" value="F:metal ion binding"/>
    <property type="evidence" value="ECO:0007669"/>
    <property type="project" value="UniProtKB-KW"/>
</dbReference>
<keyword evidence="6" id="KW-0479">Metal-binding</keyword>
<name>A0A9D4PIR3_RHISA</name>
<evidence type="ECO:0000256" key="3">
    <source>
        <dbReference type="ARBA" id="ARBA00022692"/>
    </source>
</evidence>
<dbReference type="EMBL" id="JABSTV010001253">
    <property type="protein sequence ID" value="KAH7942815.1"/>
    <property type="molecule type" value="Genomic_DNA"/>
</dbReference>
<evidence type="ECO:0000256" key="2">
    <source>
        <dbReference type="ARBA" id="ARBA00007018"/>
    </source>
</evidence>
<keyword evidence="6" id="KW-0862">Zinc</keyword>
<keyword evidence="3 7" id="KW-0812">Transmembrane</keyword>
<evidence type="ECO:0000313" key="8">
    <source>
        <dbReference type="EMBL" id="KAH7942815.1"/>
    </source>
</evidence>
<evidence type="ECO:0000313" key="9">
    <source>
        <dbReference type="Proteomes" id="UP000821837"/>
    </source>
</evidence>
<feature type="transmembrane region" description="Helical" evidence="7">
    <location>
        <begin position="272"/>
        <end position="292"/>
    </location>
</feature>
<feature type="transmembrane region" description="Helical" evidence="7">
    <location>
        <begin position="73"/>
        <end position="90"/>
    </location>
</feature>
<comment type="caution">
    <text evidence="8">The sequence shown here is derived from an EMBL/GenBank/DDBJ whole genome shotgun (WGS) entry which is preliminary data.</text>
</comment>
<sequence length="295" mass="33043">MELLFAHARSLRLWWSSSRFPLSLRSGTGGQLCRLEDLSPEQRHNTHILTGYRRCRSHYECLLSLLQWHNETVNIWSNLLALAFLLALLVQDHAGGRFARLGVGLGQRALVTAMTLSYAAMLLLSSVYHTLNCTAEARGWYRLDFAGVWLSVVAYVVGFTALQFRGSWRVAHVVGAVFAAAPSFVLAASSRYVHHRHDAARVRAMGWFALYSLLPLAHYALFYGDPALVARTLPGHVTVLLLLALSLCVFVTKFPERRWPGKVDYLGSSHQIWHVGVGICVLLAYRIQLAYVTPL</sequence>
<feature type="binding site" evidence="6">
    <location>
        <position position="129"/>
    </location>
    <ligand>
        <name>Zn(2+)</name>
        <dbReference type="ChEBI" id="CHEBI:29105"/>
    </ligand>
</feature>
<reference evidence="8" key="1">
    <citation type="journal article" date="2020" name="Cell">
        <title>Large-Scale Comparative Analyses of Tick Genomes Elucidate Their Genetic Diversity and Vector Capacities.</title>
        <authorList>
            <consortium name="Tick Genome and Microbiome Consortium (TIGMIC)"/>
            <person name="Jia N."/>
            <person name="Wang J."/>
            <person name="Shi W."/>
            <person name="Du L."/>
            <person name="Sun Y."/>
            <person name="Zhan W."/>
            <person name="Jiang J.F."/>
            <person name="Wang Q."/>
            <person name="Zhang B."/>
            <person name="Ji P."/>
            <person name="Bell-Sakyi L."/>
            <person name="Cui X.M."/>
            <person name="Yuan T.T."/>
            <person name="Jiang B.G."/>
            <person name="Yang W.F."/>
            <person name="Lam T.T."/>
            <person name="Chang Q.C."/>
            <person name="Ding S.J."/>
            <person name="Wang X.J."/>
            <person name="Zhu J.G."/>
            <person name="Ruan X.D."/>
            <person name="Zhao L."/>
            <person name="Wei J.T."/>
            <person name="Ye R.Z."/>
            <person name="Que T.C."/>
            <person name="Du C.H."/>
            <person name="Zhou Y.H."/>
            <person name="Cheng J.X."/>
            <person name="Dai P.F."/>
            <person name="Guo W.B."/>
            <person name="Han X.H."/>
            <person name="Huang E.J."/>
            <person name="Li L.F."/>
            <person name="Wei W."/>
            <person name="Gao Y.C."/>
            <person name="Liu J.Z."/>
            <person name="Shao H.Z."/>
            <person name="Wang X."/>
            <person name="Wang C.C."/>
            <person name="Yang T.C."/>
            <person name="Huo Q.B."/>
            <person name="Li W."/>
            <person name="Chen H.Y."/>
            <person name="Chen S.E."/>
            <person name="Zhou L.G."/>
            <person name="Ni X.B."/>
            <person name="Tian J.H."/>
            <person name="Sheng Y."/>
            <person name="Liu T."/>
            <person name="Pan Y.S."/>
            <person name="Xia L.Y."/>
            <person name="Li J."/>
            <person name="Zhao F."/>
            <person name="Cao W.C."/>
        </authorList>
    </citation>
    <scope>NUCLEOTIDE SEQUENCE</scope>
    <source>
        <strain evidence="8">Rsan-2018</strain>
    </source>
</reference>
<keyword evidence="4 7" id="KW-1133">Transmembrane helix</keyword>
<comment type="similarity">
    <text evidence="2">Belongs to the ADIPOR family.</text>
</comment>
<feature type="transmembrane region" description="Helical" evidence="7">
    <location>
        <begin position="233"/>
        <end position="251"/>
    </location>
</feature>